<protein>
    <recommendedName>
        <fullName evidence="1">Amine oxidase domain-containing protein</fullName>
    </recommendedName>
</protein>
<dbReference type="Gene3D" id="3.50.50.60">
    <property type="entry name" value="FAD/NAD(P)-binding domain"/>
    <property type="match status" value="1"/>
</dbReference>
<gene>
    <name evidence="2" type="ORF">GCM10009547_26790</name>
</gene>
<dbReference type="PANTHER" id="PTHR43734">
    <property type="entry name" value="PHYTOENE DESATURASE"/>
    <property type="match status" value="1"/>
</dbReference>
<dbReference type="InterPro" id="IPR002937">
    <property type="entry name" value="Amino_oxidase"/>
</dbReference>
<dbReference type="Proteomes" id="UP001500957">
    <property type="component" value="Unassembled WGS sequence"/>
</dbReference>
<accession>A0ABN1GX87</accession>
<dbReference type="EMBL" id="BAAAHE010000020">
    <property type="protein sequence ID" value="GAA0622504.1"/>
    <property type="molecule type" value="Genomic_DNA"/>
</dbReference>
<dbReference type="SUPFAM" id="SSF51905">
    <property type="entry name" value="FAD/NAD(P)-binding domain"/>
    <property type="match status" value="1"/>
</dbReference>
<keyword evidence="3" id="KW-1185">Reference proteome</keyword>
<evidence type="ECO:0000313" key="2">
    <source>
        <dbReference type="EMBL" id="GAA0622504.1"/>
    </source>
</evidence>
<dbReference type="RefSeq" id="WP_344605493.1">
    <property type="nucleotide sequence ID" value="NZ_BAAAHE010000020.1"/>
</dbReference>
<dbReference type="InterPro" id="IPR036188">
    <property type="entry name" value="FAD/NAD-bd_sf"/>
</dbReference>
<dbReference type="Pfam" id="PF01593">
    <property type="entry name" value="Amino_oxidase"/>
    <property type="match status" value="1"/>
</dbReference>
<evidence type="ECO:0000313" key="3">
    <source>
        <dbReference type="Proteomes" id="UP001500957"/>
    </source>
</evidence>
<sequence>MERQEFDALVIGAGAGGMAAAARLQLLGYRTLLVERCDRVGGRASTVEIDGFRVNTGALVTETGGENGRLFADLGVDPGLRMPRRPVVLRLGRRDVPLMSGPTGFVAQRLLSAVGAISRRTGKRPAPGPTLADWLDKRNAKPALRSLARNLTSALYAAEPADVELVLFWDYLTKPGGMSPYAIHPEGAIGPWRVVADDFVRRGGTLWLSSDVQGLTFVGGRVSGATVRRGGEVVEVDVRAVVSNAGPLQTAELCPPDALPAGYLERLRTWSRTGALITINFASRRRLGPIDGLFFFSTTRRLAYACEVTGTCPEMAPPGWHLYLGACAPSPATGEFDLDAELALLRADLREHFPGFDDARELSVEVCAGTDWPAQRAVPGKDEPQSTPIPNLWNVGDGARPWAGAGQSGCVESARLAVESLARVVALHSPQPGLTRQVERVSPGAGE</sequence>
<dbReference type="Gene3D" id="3.90.660.50">
    <property type="match status" value="1"/>
</dbReference>
<proteinExistence type="predicted"/>
<comment type="caution">
    <text evidence="2">The sequence shown here is derived from an EMBL/GenBank/DDBJ whole genome shotgun (WGS) entry which is preliminary data.</text>
</comment>
<evidence type="ECO:0000259" key="1">
    <source>
        <dbReference type="Pfam" id="PF01593"/>
    </source>
</evidence>
<name>A0ABN1GX87_9ACTN</name>
<reference evidence="2 3" key="1">
    <citation type="journal article" date="2019" name="Int. J. Syst. Evol. Microbiol.">
        <title>The Global Catalogue of Microorganisms (GCM) 10K type strain sequencing project: providing services to taxonomists for standard genome sequencing and annotation.</title>
        <authorList>
            <consortium name="The Broad Institute Genomics Platform"/>
            <consortium name="The Broad Institute Genome Sequencing Center for Infectious Disease"/>
            <person name="Wu L."/>
            <person name="Ma J."/>
        </authorList>
    </citation>
    <scope>NUCLEOTIDE SEQUENCE [LARGE SCALE GENOMIC DNA]</scope>
    <source>
        <strain evidence="2 3">JCM 10671</strain>
    </source>
</reference>
<feature type="domain" description="Amine oxidase" evidence="1">
    <location>
        <begin position="16"/>
        <end position="419"/>
    </location>
</feature>
<organism evidence="2 3">
    <name type="scientific">Sporichthya brevicatena</name>
    <dbReference type="NCBI Taxonomy" id="171442"/>
    <lineage>
        <taxon>Bacteria</taxon>
        <taxon>Bacillati</taxon>
        <taxon>Actinomycetota</taxon>
        <taxon>Actinomycetes</taxon>
        <taxon>Sporichthyales</taxon>
        <taxon>Sporichthyaceae</taxon>
        <taxon>Sporichthya</taxon>
    </lineage>
</organism>
<dbReference type="PANTHER" id="PTHR43734:SF1">
    <property type="entry name" value="PHYTOENE DESATURASE"/>
    <property type="match status" value="1"/>
</dbReference>